<evidence type="ECO:0000256" key="4">
    <source>
        <dbReference type="ARBA" id="ARBA00022741"/>
    </source>
</evidence>
<dbReference type="Pfam" id="PF00270">
    <property type="entry name" value="DEAD"/>
    <property type="match status" value="1"/>
</dbReference>
<sequence>MDDLFNDFSKELNFANNGLNIFNTLTQLAQSSSFESFKSKSSAFGKFSSKLLENLHKHANSKTILNTKNPKSSSNNEITTNKFTSTTNSSSISSLDSGGLIIMKNKNNNSYPSNTNKSNTPKVSLLGLDKSIRNNRNQQHNKPSILSFDQNEDSTRDISKDQQNHSNSTFEFKKPTHIPSLDKRKSRIETPSTGSGLSRKAYERLDHHKKRENETSSKLKFDSSTNSSLGSESHFNNNPIDKHDIHSRNVFKRKFENTPNDKNTEFHRNKFENKHKDEHAGKHRDRLSNNSNRSSEWDYPTPKVISTKYRDNNIDYSKRSNTSSRSHTSRSTRNDSTDNSSTVINSDDQIKWRNEQVRLDREWYDFDESGVLDDVHNPFSEYATYDNKKEEKLKGENNNSTMDTDLPLSHKITARQKQYNQDTQMWERNRLVQSGIAVSRHEDMEESESIENRVHVLVHDIKPPFLDGRMVYSTQISVVSTVRDPTSDLAIISRKGSQLVVEKRAQREREKATANATNVVGTVLGNVMGLKQDKAEDQVDTKSIHTDLNSKNTKNTESDSQDLDTQKNIKSSNEKVSLKSKITKPSFSGASTFSQTKSIKEQREFLPAFACRDELMRIIRDNQVVVVVGETGSGKTTQLTQYLMENGYGKYGLIGCTQPRRVAAMSVAKRVSEEMGAVLGEEVGYAIRFEDCTSSKTVIKYMTDGVLLRESLNESDLDRYSVVIMDEAHERTLNTDVLLGLLKQIVGRRRDLKLIITSATMNSQKFSAFFANAPIYTIPGRTFPVDVLFSKTPCEDYVESAVKQAIAIHLSQPPGDILIFMTGQEDIEVCCQIINDRLKDVEGAPKLVVLPIYSQLPADLQSKIFESAGGFRKVVVATNIAETSLTVDGIRYVIDTGYYKLKVYNQRIGMDTLQVTPISQANANQRSGRAGRTGPGVAYRLYTEQAYKNEMFVSPIPEIQRTNLSNVVLLLKSLGVKNLLDFGFMDSPPQDNILNSMYQLWILGALDNTGQITKLGLRMVELPLDPSLAKLMISAIDLGCVSEAATIVSMLSVPTVFYRPKERVEESDAMREKFFVPESDHLTLLNVYNLWKANGRSEHWCTKHFVHSKAMHKANEVRSQLIEIMTNKLKIKYSTSGADWDIIRKCICNAYFHHAATVKSLGTYRNLRTGMACHLHPTSALYGMGYTPDYIVYHELVYTSKEYMQCVTAVDPHWLEEMGPMFFSIKKSNYNRLHMLKDKSIVQKEMEIEHKRMITSQVESAKPGNKKRSRAQTSLSRSSIVTPGLKSKFKY</sequence>
<feature type="region of interest" description="Disordered" evidence="13">
    <location>
        <begin position="65"/>
        <end position="93"/>
    </location>
</feature>
<evidence type="ECO:0000313" key="16">
    <source>
        <dbReference type="EMBL" id="PWA03351.1"/>
    </source>
</evidence>
<keyword evidence="6" id="KW-0347">Helicase</keyword>
<feature type="compositionally biased region" description="Polar residues" evidence="13">
    <location>
        <begin position="1271"/>
        <end position="1281"/>
    </location>
</feature>
<evidence type="ECO:0000256" key="6">
    <source>
        <dbReference type="ARBA" id="ARBA00022806"/>
    </source>
</evidence>
<feature type="region of interest" description="Disordered" evidence="13">
    <location>
        <begin position="534"/>
        <end position="566"/>
    </location>
</feature>
<keyword evidence="9" id="KW-0539">Nucleus</keyword>
<feature type="compositionally biased region" description="Basic and acidic residues" evidence="13">
    <location>
        <begin position="534"/>
        <end position="545"/>
    </location>
</feature>
<keyword evidence="17" id="KW-1185">Reference proteome</keyword>
<evidence type="ECO:0000256" key="5">
    <source>
        <dbReference type="ARBA" id="ARBA00022801"/>
    </source>
</evidence>
<comment type="caution">
    <text evidence="16">The sequence shown here is derived from an EMBL/GenBank/DDBJ whole genome shotgun (WGS) entry which is preliminary data.</text>
</comment>
<dbReference type="EC" id="3.6.4.13" evidence="2"/>
<dbReference type="PROSITE" id="PS51192">
    <property type="entry name" value="HELICASE_ATP_BIND_1"/>
    <property type="match status" value="1"/>
</dbReference>
<dbReference type="GO" id="GO:0005681">
    <property type="term" value="C:spliceosomal complex"/>
    <property type="evidence" value="ECO:0007669"/>
    <property type="project" value="UniProtKB-ARBA"/>
</dbReference>
<evidence type="ECO:0000259" key="15">
    <source>
        <dbReference type="PROSITE" id="PS51194"/>
    </source>
</evidence>
<evidence type="ECO:0000256" key="3">
    <source>
        <dbReference type="ARBA" id="ARBA00022664"/>
    </source>
</evidence>
<feature type="compositionally biased region" description="Polar residues" evidence="13">
    <location>
        <begin position="65"/>
        <end position="77"/>
    </location>
</feature>
<evidence type="ECO:0000256" key="2">
    <source>
        <dbReference type="ARBA" id="ARBA00012552"/>
    </source>
</evidence>
<dbReference type="FunFam" id="3.40.50.300:FF:000007">
    <property type="entry name" value="Pre-mRNA-splicing factor ATP-dependent RNA helicase"/>
    <property type="match status" value="1"/>
</dbReference>
<evidence type="ECO:0000256" key="9">
    <source>
        <dbReference type="ARBA" id="ARBA00023242"/>
    </source>
</evidence>
<evidence type="ECO:0000256" key="8">
    <source>
        <dbReference type="ARBA" id="ARBA00023187"/>
    </source>
</evidence>
<gene>
    <name evidence="16" type="ORF">BB558_000462</name>
</gene>
<dbReference type="GO" id="GO:0034458">
    <property type="term" value="F:3'-5' RNA helicase activity"/>
    <property type="evidence" value="ECO:0007669"/>
    <property type="project" value="TreeGrafter"/>
</dbReference>
<evidence type="ECO:0000313" key="17">
    <source>
        <dbReference type="Proteomes" id="UP000245591"/>
    </source>
</evidence>
<dbReference type="InterPro" id="IPR027417">
    <property type="entry name" value="P-loop_NTPase"/>
</dbReference>
<dbReference type="GO" id="GO:0003723">
    <property type="term" value="F:RNA binding"/>
    <property type="evidence" value="ECO:0007669"/>
    <property type="project" value="TreeGrafter"/>
</dbReference>
<dbReference type="InterPro" id="IPR011709">
    <property type="entry name" value="DEAD-box_helicase_OB_fold"/>
</dbReference>
<keyword evidence="3" id="KW-0507">mRNA processing</keyword>
<dbReference type="FunFam" id="1.20.120.1080:FF:000018">
    <property type="entry name" value="Pre-mRNA-splicing factor ATP-dependent RNA helicase prp16"/>
    <property type="match status" value="1"/>
</dbReference>
<dbReference type="PANTHER" id="PTHR18934">
    <property type="entry name" value="ATP-DEPENDENT RNA HELICASE"/>
    <property type="match status" value="1"/>
</dbReference>
<evidence type="ECO:0000256" key="1">
    <source>
        <dbReference type="ARBA" id="ARBA00004123"/>
    </source>
</evidence>
<dbReference type="GO" id="GO:0005524">
    <property type="term" value="F:ATP binding"/>
    <property type="evidence" value="ECO:0007669"/>
    <property type="project" value="UniProtKB-KW"/>
</dbReference>
<protein>
    <recommendedName>
        <fullName evidence="12">Pre-mRNA-splicing factor ATP-dependent RNA helicase PRP16</fullName>
        <ecNumber evidence="2">3.6.4.13</ecNumber>
    </recommendedName>
</protein>
<dbReference type="Pfam" id="PF07717">
    <property type="entry name" value="OB_NTP_bind"/>
    <property type="match status" value="1"/>
</dbReference>
<feature type="compositionally biased region" description="Basic and acidic residues" evidence="13">
    <location>
        <begin position="308"/>
        <end position="318"/>
    </location>
</feature>
<dbReference type="FunFam" id="3.40.50.300:FF:000615">
    <property type="entry name" value="pre-mRNA-splicing factor ATP-dependent RNA helicase DEAH7"/>
    <property type="match status" value="1"/>
</dbReference>
<keyword evidence="5" id="KW-0378">Hydrolase</keyword>
<feature type="compositionally biased region" description="Basic and acidic residues" evidence="13">
    <location>
        <begin position="262"/>
        <end position="280"/>
    </location>
</feature>
<keyword evidence="4" id="KW-0547">Nucleotide-binding</keyword>
<dbReference type="Proteomes" id="UP000245591">
    <property type="component" value="Unassembled WGS sequence"/>
</dbReference>
<evidence type="ECO:0000256" key="10">
    <source>
        <dbReference type="ARBA" id="ARBA00038040"/>
    </source>
</evidence>
<dbReference type="PROSITE" id="PS51194">
    <property type="entry name" value="HELICASE_CTER"/>
    <property type="match status" value="1"/>
</dbReference>
<dbReference type="InterPro" id="IPR011545">
    <property type="entry name" value="DEAD/DEAH_box_helicase_dom"/>
</dbReference>
<dbReference type="SUPFAM" id="SSF52540">
    <property type="entry name" value="P-loop containing nucleoside triphosphate hydrolases"/>
    <property type="match status" value="1"/>
</dbReference>
<feature type="compositionally biased region" description="Polar residues" evidence="13">
    <location>
        <begin position="222"/>
        <end position="239"/>
    </location>
</feature>
<dbReference type="Pfam" id="PF04408">
    <property type="entry name" value="WHD_HA2"/>
    <property type="match status" value="1"/>
</dbReference>
<reference evidence="16 17" key="1">
    <citation type="journal article" date="2018" name="MBio">
        <title>Comparative Genomics Reveals the Core Gene Toolbox for the Fungus-Insect Symbiosis.</title>
        <authorList>
            <person name="Wang Y."/>
            <person name="Stata M."/>
            <person name="Wang W."/>
            <person name="Stajich J.E."/>
            <person name="White M.M."/>
            <person name="Moncalvo J.M."/>
        </authorList>
    </citation>
    <scope>NUCLEOTIDE SEQUENCE [LARGE SCALE GENOMIC DNA]</scope>
    <source>
        <strain evidence="16 17">AUS-126-30</strain>
    </source>
</reference>
<evidence type="ECO:0000256" key="11">
    <source>
        <dbReference type="ARBA" id="ARBA00047984"/>
    </source>
</evidence>
<dbReference type="InterPro" id="IPR002464">
    <property type="entry name" value="DNA/RNA_helicase_DEAH_CS"/>
</dbReference>
<evidence type="ECO:0000259" key="14">
    <source>
        <dbReference type="PROSITE" id="PS51192"/>
    </source>
</evidence>
<evidence type="ECO:0000256" key="13">
    <source>
        <dbReference type="SAM" id="MobiDB-lite"/>
    </source>
</evidence>
<feature type="region of interest" description="Disordered" evidence="13">
    <location>
        <begin position="134"/>
        <end position="343"/>
    </location>
</feature>
<dbReference type="InterPro" id="IPR007502">
    <property type="entry name" value="Helicase-assoc_dom"/>
</dbReference>
<keyword evidence="8" id="KW-0508">mRNA splicing</keyword>
<dbReference type="SMART" id="SM00487">
    <property type="entry name" value="DEXDc"/>
    <property type="match status" value="1"/>
</dbReference>
<feature type="domain" description="Helicase ATP-binding" evidence="14">
    <location>
        <begin position="616"/>
        <end position="779"/>
    </location>
</feature>
<comment type="subcellular location">
    <subcellularLocation>
        <location evidence="1">Nucleus</location>
    </subcellularLocation>
</comment>
<dbReference type="InterPro" id="IPR048333">
    <property type="entry name" value="HA2_WH"/>
</dbReference>
<comment type="similarity">
    <text evidence="10">Belongs to the DEAD box helicase family. DEAH subfamily. PRP16 sub-subfamily.</text>
</comment>
<organism evidence="16 17">
    <name type="scientific">Smittium angustum</name>
    <dbReference type="NCBI Taxonomy" id="133377"/>
    <lineage>
        <taxon>Eukaryota</taxon>
        <taxon>Fungi</taxon>
        <taxon>Fungi incertae sedis</taxon>
        <taxon>Zoopagomycota</taxon>
        <taxon>Kickxellomycotina</taxon>
        <taxon>Harpellomycetes</taxon>
        <taxon>Harpellales</taxon>
        <taxon>Legeriomycetaceae</taxon>
        <taxon>Smittium</taxon>
    </lineage>
</organism>
<feature type="compositionally biased region" description="Low complexity" evidence="13">
    <location>
        <begin position="78"/>
        <end position="93"/>
    </location>
</feature>
<accession>A0A2U1JE32</accession>
<dbReference type="SMART" id="SM00490">
    <property type="entry name" value="HELICc"/>
    <property type="match status" value="1"/>
</dbReference>
<dbReference type="PANTHER" id="PTHR18934:SF91">
    <property type="entry name" value="PRE-MRNA-SPLICING FACTOR ATP-DEPENDENT RNA HELICASE PRP16"/>
    <property type="match status" value="1"/>
</dbReference>
<dbReference type="PROSITE" id="PS00690">
    <property type="entry name" value="DEAH_ATP_HELICASE"/>
    <property type="match status" value="1"/>
</dbReference>
<evidence type="ECO:0000256" key="12">
    <source>
        <dbReference type="ARBA" id="ARBA00070009"/>
    </source>
</evidence>
<proteinExistence type="inferred from homology"/>
<dbReference type="EMBL" id="MBFU01000020">
    <property type="protein sequence ID" value="PWA03351.1"/>
    <property type="molecule type" value="Genomic_DNA"/>
</dbReference>
<dbReference type="GO" id="GO:0000398">
    <property type="term" value="P:mRNA splicing, via spliceosome"/>
    <property type="evidence" value="ECO:0007669"/>
    <property type="project" value="UniProtKB-ARBA"/>
</dbReference>
<dbReference type="InterPro" id="IPR001650">
    <property type="entry name" value="Helicase_C-like"/>
</dbReference>
<feature type="compositionally biased region" description="Basic and acidic residues" evidence="13">
    <location>
        <begin position="153"/>
        <end position="163"/>
    </location>
</feature>
<dbReference type="Pfam" id="PF00271">
    <property type="entry name" value="Helicase_C"/>
    <property type="match status" value="1"/>
</dbReference>
<dbReference type="CDD" id="cd18791">
    <property type="entry name" value="SF2_C_RHA"/>
    <property type="match status" value="1"/>
</dbReference>
<feature type="compositionally biased region" description="Polar residues" evidence="13">
    <location>
        <begin position="546"/>
        <end position="555"/>
    </location>
</feature>
<dbReference type="Gene3D" id="1.20.120.1080">
    <property type="match status" value="1"/>
</dbReference>
<keyword evidence="7" id="KW-0067">ATP-binding</keyword>
<dbReference type="InterPro" id="IPR014001">
    <property type="entry name" value="Helicase_ATP-bd"/>
</dbReference>
<evidence type="ECO:0000256" key="7">
    <source>
        <dbReference type="ARBA" id="ARBA00022840"/>
    </source>
</evidence>
<feature type="region of interest" description="Disordered" evidence="13">
    <location>
        <begin position="1256"/>
        <end position="1291"/>
    </location>
</feature>
<feature type="compositionally biased region" description="Polar residues" evidence="13">
    <location>
        <begin position="134"/>
        <end position="149"/>
    </location>
</feature>
<feature type="compositionally biased region" description="Basic and acidic residues" evidence="13">
    <location>
        <begin position="200"/>
        <end position="221"/>
    </location>
</feature>
<feature type="domain" description="Helicase C-terminal" evidence="15">
    <location>
        <begin position="801"/>
        <end position="975"/>
    </location>
</feature>
<dbReference type="GO" id="GO:0016787">
    <property type="term" value="F:hydrolase activity"/>
    <property type="evidence" value="ECO:0007669"/>
    <property type="project" value="UniProtKB-KW"/>
</dbReference>
<feature type="compositionally biased region" description="Low complexity" evidence="13">
    <location>
        <begin position="319"/>
        <end position="331"/>
    </location>
</feature>
<comment type="catalytic activity">
    <reaction evidence="11">
        <text>ATP + H2O = ADP + phosphate + H(+)</text>
        <dbReference type="Rhea" id="RHEA:13065"/>
        <dbReference type="ChEBI" id="CHEBI:15377"/>
        <dbReference type="ChEBI" id="CHEBI:15378"/>
        <dbReference type="ChEBI" id="CHEBI:30616"/>
        <dbReference type="ChEBI" id="CHEBI:43474"/>
        <dbReference type="ChEBI" id="CHEBI:456216"/>
        <dbReference type="EC" id="3.6.4.13"/>
    </reaction>
</comment>
<dbReference type="Pfam" id="PF21010">
    <property type="entry name" value="HA2_C"/>
    <property type="match status" value="1"/>
</dbReference>
<dbReference type="SMART" id="SM00847">
    <property type="entry name" value="HA2"/>
    <property type="match status" value="1"/>
</dbReference>
<name>A0A2U1JE32_SMIAN</name>
<dbReference type="Gene3D" id="3.40.50.300">
    <property type="entry name" value="P-loop containing nucleotide triphosphate hydrolases"/>
    <property type="match status" value="2"/>
</dbReference>